<keyword evidence="2" id="KW-1185">Reference proteome</keyword>
<organism evidence="1 2">
    <name type="scientific">Dactylosporangium vinaceum</name>
    <dbReference type="NCBI Taxonomy" id="53362"/>
    <lineage>
        <taxon>Bacteria</taxon>
        <taxon>Bacillati</taxon>
        <taxon>Actinomycetota</taxon>
        <taxon>Actinomycetes</taxon>
        <taxon>Micromonosporales</taxon>
        <taxon>Micromonosporaceae</taxon>
        <taxon>Dactylosporangium</taxon>
    </lineage>
</organism>
<accession>A0ABV5M2L7</accession>
<protein>
    <submittedName>
        <fullName evidence="1">Uncharacterized protein</fullName>
    </submittedName>
</protein>
<gene>
    <name evidence="1" type="ORF">ACFFTR_08250</name>
</gene>
<reference evidence="1 2" key="1">
    <citation type="submission" date="2024-09" db="EMBL/GenBank/DDBJ databases">
        <authorList>
            <person name="Sun Q."/>
            <person name="Mori K."/>
        </authorList>
    </citation>
    <scope>NUCLEOTIDE SEQUENCE [LARGE SCALE GENOMIC DNA]</scope>
    <source>
        <strain evidence="1 2">JCM 3307</strain>
    </source>
</reference>
<dbReference type="RefSeq" id="WP_223099551.1">
    <property type="nucleotide sequence ID" value="NZ_CP061913.1"/>
</dbReference>
<comment type="caution">
    <text evidence="1">The sequence shown here is derived from an EMBL/GenBank/DDBJ whole genome shotgun (WGS) entry which is preliminary data.</text>
</comment>
<evidence type="ECO:0000313" key="2">
    <source>
        <dbReference type="Proteomes" id="UP001589608"/>
    </source>
</evidence>
<proteinExistence type="predicted"/>
<evidence type="ECO:0000313" key="1">
    <source>
        <dbReference type="EMBL" id="MFB9443072.1"/>
    </source>
</evidence>
<name>A0ABV5M2L7_9ACTN</name>
<dbReference type="Proteomes" id="UP001589608">
    <property type="component" value="Unassembled WGS sequence"/>
</dbReference>
<dbReference type="EMBL" id="JBHMCA010000019">
    <property type="protein sequence ID" value="MFB9443072.1"/>
    <property type="molecule type" value="Genomic_DNA"/>
</dbReference>
<sequence>MQPPDLPAGAEQLDVDDAIAMLVTGDHTEAAKGSVALDTVLIDALRAGLIVACRLPDGRIAVTPTGNDNAG</sequence>